<dbReference type="InterPro" id="IPR013766">
    <property type="entry name" value="Thioredoxin_domain"/>
</dbReference>
<evidence type="ECO:0000259" key="4">
    <source>
        <dbReference type="PROSITE" id="PS51352"/>
    </source>
</evidence>
<feature type="signal peptide" evidence="3">
    <location>
        <begin position="1"/>
        <end position="18"/>
    </location>
</feature>
<dbReference type="PROSITE" id="PS51352">
    <property type="entry name" value="THIOREDOXIN_2"/>
    <property type="match status" value="1"/>
</dbReference>
<keyword evidence="6" id="KW-1185">Reference proteome</keyword>
<feature type="chain" id="PRO_5041208922" evidence="3">
    <location>
        <begin position="19"/>
        <end position="155"/>
    </location>
</feature>
<keyword evidence="1 3" id="KW-0732">Signal</keyword>
<proteinExistence type="predicted"/>
<reference evidence="5" key="1">
    <citation type="submission" date="2023-08" db="EMBL/GenBank/DDBJ databases">
        <title>Comparative genomics and taxonomic characterization of three novel marine species of genus Marivirga.</title>
        <authorList>
            <person name="Muhammad N."/>
            <person name="Kim S.-G."/>
        </authorList>
    </citation>
    <scope>NUCLEOTIDE SEQUENCE [LARGE SCALE GENOMIC DNA]</scope>
    <source>
        <strain evidence="5">ABR2-2</strain>
    </source>
</reference>
<sequence length="155" mass="18071">MKNTFLAILLVSVIGLFAFQSEPEKRTNKNKEIEWLSITEAYKLNQKEPRKIFVDVYTNWCGWCKKMDKETFTDPEVVDIVNEKFYAVKLNAENRDLIIMNGDTTTQQMIARSMGVTGYPTIVYIKEDFQTIQPVPGYQNAKKFKDTLEKILAWK</sequence>
<dbReference type="PANTHER" id="PTHR15337:SF11">
    <property type="entry name" value="THIOREDOXIN DOMAIN-CONTAINING PROTEIN"/>
    <property type="match status" value="1"/>
</dbReference>
<dbReference type="Gene3D" id="3.40.30.10">
    <property type="entry name" value="Glutaredoxin"/>
    <property type="match status" value="1"/>
</dbReference>
<keyword evidence="2" id="KW-0676">Redox-active center</keyword>
<dbReference type="Proteomes" id="UP001244443">
    <property type="component" value="Chromosome"/>
</dbReference>
<dbReference type="SUPFAM" id="SSF52833">
    <property type="entry name" value="Thioredoxin-like"/>
    <property type="match status" value="1"/>
</dbReference>
<feature type="domain" description="Thioredoxin" evidence="4">
    <location>
        <begin position="12"/>
        <end position="153"/>
    </location>
</feature>
<dbReference type="InterPro" id="IPR004879">
    <property type="entry name" value="Ssp411-like_TRX"/>
</dbReference>
<evidence type="ECO:0000256" key="1">
    <source>
        <dbReference type="ARBA" id="ARBA00022729"/>
    </source>
</evidence>
<name>A0AA49GDP4_9BACT</name>
<evidence type="ECO:0000313" key="6">
    <source>
        <dbReference type="Proteomes" id="UP001244443"/>
    </source>
</evidence>
<protein>
    <submittedName>
        <fullName evidence="5">DUF255 domain-containing protein</fullName>
    </submittedName>
</protein>
<dbReference type="PROSITE" id="PS00194">
    <property type="entry name" value="THIOREDOXIN_1"/>
    <property type="match status" value="1"/>
</dbReference>
<dbReference type="InterPro" id="IPR036249">
    <property type="entry name" value="Thioredoxin-like_sf"/>
</dbReference>
<dbReference type="PANTHER" id="PTHR15337">
    <property type="entry name" value="ANTERIOR GRADIENT PROTEIN-RELATED"/>
    <property type="match status" value="1"/>
</dbReference>
<dbReference type="AlphaFoldDB" id="A0AA49GDP4"/>
<dbReference type="Pfam" id="PF03190">
    <property type="entry name" value="Thioredox_DsbH"/>
    <property type="match status" value="1"/>
</dbReference>
<evidence type="ECO:0000313" key="5">
    <source>
        <dbReference type="EMBL" id="WKK83979.2"/>
    </source>
</evidence>
<dbReference type="EMBL" id="CP129970">
    <property type="protein sequence ID" value="WKK83979.2"/>
    <property type="molecule type" value="Genomic_DNA"/>
</dbReference>
<dbReference type="InterPro" id="IPR017937">
    <property type="entry name" value="Thioredoxin_CS"/>
</dbReference>
<gene>
    <name evidence="5" type="ORF">QYS48_17290</name>
</gene>
<evidence type="ECO:0000256" key="3">
    <source>
        <dbReference type="SAM" id="SignalP"/>
    </source>
</evidence>
<organism evidence="5 6">
    <name type="scientific">Marivirga arenosa</name>
    <dbReference type="NCBI Taxonomy" id="3059076"/>
    <lineage>
        <taxon>Bacteria</taxon>
        <taxon>Pseudomonadati</taxon>
        <taxon>Bacteroidota</taxon>
        <taxon>Cytophagia</taxon>
        <taxon>Cytophagales</taxon>
        <taxon>Marivirgaceae</taxon>
        <taxon>Marivirga</taxon>
    </lineage>
</organism>
<accession>A0AA49GDP4</accession>
<dbReference type="RefSeq" id="WP_308356941.1">
    <property type="nucleotide sequence ID" value="NZ_CP129970.2"/>
</dbReference>
<dbReference type="InterPro" id="IPR051099">
    <property type="entry name" value="AGR/TXD"/>
</dbReference>
<evidence type="ECO:0000256" key="2">
    <source>
        <dbReference type="ARBA" id="ARBA00023284"/>
    </source>
</evidence>